<feature type="compositionally biased region" description="Basic and acidic residues" evidence="12">
    <location>
        <begin position="922"/>
        <end position="935"/>
    </location>
</feature>
<dbReference type="InterPro" id="IPR036770">
    <property type="entry name" value="Ankyrin_rpt-contain_sf"/>
</dbReference>
<dbReference type="InterPro" id="IPR044066">
    <property type="entry name" value="TRIAD_supradom"/>
</dbReference>
<dbReference type="InterPro" id="IPR002110">
    <property type="entry name" value="Ankyrin_rpt"/>
</dbReference>
<keyword evidence="6" id="KW-0677">Repeat</keyword>
<feature type="repeat" description="ANK" evidence="10">
    <location>
        <begin position="45"/>
        <end position="78"/>
    </location>
</feature>
<dbReference type="GO" id="GO:0008270">
    <property type="term" value="F:zinc ion binding"/>
    <property type="evidence" value="ECO:0007669"/>
    <property type="project" value="UniProtKB-KW"/>
</dbReference>
<evidence type="ECO:0000256" key="3">
    <source>
        <dbReference type="ARBA" id="ARBA00012251"/>
    </source>
</evidence>
<evidence type="ECO:0000256" key="6">
    <source>
        <dbReference type="ARBA" id="ARBA00022737"/>
    </source>
</evidence>
<dbReference type="Proteomes" id="UP001208570">
    <property type="component" value="Unassembled WGS sequence"/>
</dbReference>
<evidence type="ECO:0000313" key="15">
    <source>
        <dbReference type="EMBL" id="KAK2147685.1"/>
    </source>
</evidence>
<dbReference type="FunFam" id="1.25.40.20:FF:000040">
    <property type="entry name" value="RBR-type E3 ubiquitin transferase"/>
    <property type="match status" value="1"/>
</dbReference>
<dbReference type="PROSITE" id="PS00518">
    <property type="entry name" value="ZF_RING_1"/>
    <property type="match status" value="1"/>
</dbReference>
<dbReference type="InterPro" id="IPR002867">
    <property type="entry name" value="IBR_dom"/>
</dbReference>
<evidence type="ECO:0000256" key="8">
    <source>
        <dbReference type="ARBA" id="ARBA00022786"/>
    </source>
</evidence>
<keyword evidence="16" id="KW-1185">Reference proteome</keyword>
<keyword evidence="8" id="KW-0833">Ubl conjugation pathway</keyword>
<gene>
    <name evidence="15" type="ORF">LSH36_541g02012</name>
</gene>
<feature type="domain" description="RING-type" evidence="14">
    <location>
        <begin position="317"/>
        <end position="561"/>
    </location>
</feature>
<dbReference type="InterPro" id="IPR013083">
    <property type="entry name" value="Znf_RING/FYVE/PHD"/>
</dbReference>
<feature type="region of interest" description="Disordered" evidence="12">
    <location>
        <begin position="1361"/>
        <end position="1424"/>
    </location>
</feature>
<evidence type="ECO:0000259" key="14">
    <source>
        <dbReference type="PROSITE" id="PS51873"/>
    </source>
</evidence>
<feature type="compositionally biased region" description="Polar residues" evidence="12">
    <location>
        <begin position="975"/>
        <end position="984"/>
    </location>
</feature>
<feature type="compositionally biased region" description="Acidic residues" evidence="12">
    <location>
        <begin position="782"/>
        <end position="791"/>
    </location>
</feature>
<feature type="repeat" description="ANK" evidence="10">
    <location>
        <begin position="134"/>
        <end position="166"/>
    </location>
</feature>
<dbReference type="Gene3D" id="3.30.40.10">
    <property type="entry name" value="Zinc/RING finger domain, C3HC4 (zinc finger)"/>
    <property type="match status" value="1"/>
</dbReference>
<feature type="domain" description="RING-type" evidence="13">
    <location>
        <begin position="321"/>
        <end position="367"/>
    </location>
</feature>
<accession>A0AAD9MW62</accession>
<keyword evidence="5" id="KW-0479">Metal-binding</keyword>
<dbReference type="GO" id="GO:0016567">
    <property type="term" value="P:protein ubiquitination"/>
    <property type="evidence" value="ECO:0007669"/>
    <property type="project" value="InterPro"/>
</dbReference>
<dbReference type="Pfam" id="PF01485">
    <property type="entry name" value="IBR"/>
    <property type="match status" value="1"/>
</dbReference>
<evidence type="ECO:0000313" key="16">
    <source>
        <dbReference type="Proteomes" id="UP001208570"/>
    </source>
</evidence>
<protein>
    <recommendedName>
        <fullName evidence="3">RBR-type E3 ubiquitin transferase</fullName>
        <ecNumber evidence="3">2.3.2.31</ecNumber>
    </recommendedName>
</protein>
<comment type="similarity">
    <text evidence="2">Belongs to the RBR family. Ariadne subfamily.</text>
</comment>
<feature type="region of interest" description="Disordered" evidence="12">
    <location>
        <begin position="782"/>
        <end position="829"/>
    </location>
</feature>
<evidence type="ECO:0000256" key="4">
    <source>
        <dbReference type="ARBA" id="ARBA00022679"/>
    </source>
</evidence>
<dbReference type="PROSITE" id="PS51873">
    <property type="entry name" value="TRIAD"/>
    <property type="match status" value="1"/>
</dbReference>
<dbReference type="InterPro" id="IPR017907">
    <property type="entry name" value="Znf_RING_CS"/>
</dbReference>
<evidence type="ECO:0000256" key="11">
    <source>
        <dbReference type="PROSITE-ProRule" id="PRU00175"/>
    </source>
</evidence>
<dbReference type="InterPro" id="IPR031127">
    <property type="entry name" value="E3_UB_ligase_RBR"/>
</dbReference>
<dbReference type="SUPFAM" id="SSF48403">
    <property type="entry name" value="Ankyrin repeat"/>
    <property type="match status" value="1"/>
</dbReference>
<dbReference type="CDD" id="cd20346">
    <property type="entry name" value="BRcat_RBR_ANKIB1"/>
    <property type="match status" value="1"/>
</dbReference>
<feature type="compositionally biased region" description="Basic and acidic residues" evidence="12">
    <location>
        <begin position="1414"/>
        <end position="1424"/>
    </location>
</feature>
<dbReference type="Pfam" id="PF12796">
    <property type="entry name" value="Ank_2"/>
    <property type="match status" value="1"/>
</dbReference>
<name>A0AAD9MW62_9ANNE</name>
<dbReference type="Gene3D" id="1.25.40.20">
    <property type="entry name" value="Ankyrin repeat-containing domain"/>
    <property type="match status" value="1"/>
</dbReference>
<keyword evidence="9" id="KW-0862">Zinc</keyword>
<feature type="region of interest" description="Disordered" evidence="12">
    <location>
        <begin position="965"/>
        <end position="1000"/>
    </location>
</feature>
<dbReference type="PANTHER" id="PTHR11685">
    <property type="entry name" value="RBR FAMILY RING FINGER AND IBR DOMAIN-CONTAINING"/>
    <property type="match status" value="1"/>
</dbReference>
<dbReference type="PROSITE" id="PS50088">
    <property type="entry name" value="ANK_REPEAT"/>
    <property type="match status" value="2"/>
</dbReference>
<dbReference type="EC" id="2.3.2.31" evidence="3"/>
<dbReference type="PROSITE" id="PS50330">
    <property type="entry name" value="UIM"/>
    <property type="match status" value="1"/>
</dbReference>
<dbReference type="SUPFAM" id="SSF57850">
    <property type="entry name" value="RING/U-box"/>
    <property type="match status" value="3"/>
</dbReference>
<sequence>MGSSSSKFRKHLQNGDEYAALQLYNSSSDLRKALDPNSSYGDTYSHDTPLHFAARHAMKSLLRVFLTELGGNPNKKNSRNETSLHCVCMVSTNRISYAIQQRRLECLSLVLQWRGATLENGEVERVDLSATDEKLNTALHYAAASGLKRCVDLLVSQNAPLFTENKDKQTPCDCAEKSGHNEIALFLESKMVFSNEEDQSEEMEDLLDNIDNEEGYSGLRAQDLQEAKDQLLVETSDMLHVPLFTAEALLRNHEWSREMLLEAWMEDAVACCEKCGVVPPASIYEERPSTSTPSTSGLDFEHDHDLRTPTHTAPPNNEAICDICTCLIPSEEEPVPVLCEHRFCRSCWERYLTVKIEGGETHNITCPGFDCLKLVPAEIIETLVSRDMARRYLQFDIKAFVESNPSIKWCPYPGCGRAVKLPDLENPLSPSFRNTADASQMSDTSHAVDCGVGHLFCWECLGEAHEPASCENWTQWHKKIAEIKPEEMNGTEEETEMAANCLWLVTNSKPCPNCKSPIQKNEGCNHMKCSKCKHDFCWVCLEAWKKHSSATGGYFRCNRYEVVRRVEDSHDHAKTKAEEKNKKMQELNRFVHYYTRFKNHENSYKLEEPLLSTAKEKMMILAKAVTDSETANLETKFVEDAVIQILKSRRVLKCSYVYGYYLEETGYKKPIFEFMQTELEECTETLSEIVARPYLRTPRSKIIQTAHLVQRKRQEFVTAIAKGLVPPDTSPTLKKKRKKFGVEVNDDLKKALLASMQDLDPENPWVKDPSGKHTNVSALLDWPEESDDSDNESSIAPSSQMNSSFDGTSLELYTHDEGNDQGEQQATGPPVLCVRKGCRRQRASNPRTGEQHEHCSMKCMRLDRMERNEDPEPLVEFFTDYQMDLLRALEMSRLQFLQEMGSLRPGSGDRSPRSPGPSTSRRASDRSELDPEMDRSPCGASPVVPRSPRLVASRDSELAVPSIVLCDPPLGKNRPITTESTAAEDSNKSNESDGTNLQTELENSLRLSEVVLTDEDQDLKLAIELSLRDAAAAASEVESPTLPCQSQDDPAINCSRETCAEIPSTKSSSSDDCTTFSPEYSTIVTRVPNKSIEDLAINECGSSQMLSAARDLNSSRDMVAEPVSPRRIMLRPNQMYFPGRNQDFGQNRFQGPKYHFVDSARRGHGHGSGPVMGEQESPGLMPNPFGIMKDISVNNIVASDKDKMKDFSEKDFSQLFGKKTVGDVDIEAVVFEPRPCPVASQQHPWRLASYKDKTQDYASRPDQWQVCSDAQEAPSSGTTLHSVPCPLQGSYMLMNSHNGKPGPCTSSEQKPRQLNLEESLDHALQNLNDLTRNLTRDDSMDSIDMVIDSKVLESLLQGAEGYAKESNPDHSETEPAGGATVGESEQTTLPPTGQLILMPGRSEHAGNEAGMPTDARDKEDAVYV</sequence>
<comment type="caution">
    <text evidence="15">The sequence shown here is derived from an EMBL/GenBank/DDBJ whole genome shotgun (WGS) entry which is preliminary data.</text>
</comment>
<dbReference type="Gene3D" id="1.20.120.1750">
    <property type="match status" value="1"/>
</dbReference>
<evidence type="ECO:0000256" key="9">
    <source>
        <dbReference type="ARBA" id="ARBA00022833"/>
    </source>
</evidence>
<keyword evidence="7 11" id="KW-0863">Zinc-finger</keyword>
<evidence type="ECO:0000256" key="5">
    <source>
        <dbReference type="ARBA" id="ARBA00022723"/>
    </source>
</evidence>
<evidence type="ECO:0000259" key="13">
    <source>
        <dbReference type="PROSITE" id="PS50089"/>
    </source>
</evidence>
<evidence type="ECO:0000256" key="12">
    <source>
        <dbReference type="SAM" id="MobiDB-lite"/>
    </source>
</evidence>
<feature type="region of interest" description="Disordered" evidence="12">
    <location>
        <begin position="901"/>
        <end position="946"/>
    </location>
</feature>
<dbReference type="FunFam" id="1.20.120.1750:FF:000003">
    <property type="entry name" value="RBR-type E3 ubiquitin transferase"/>
    <property type="match status" value="1"/>
</dbReference>
<dbReference type="SMART" id="SM00248">
    <property type="entry name" value="ANK"/>
    <property type="match status" value="3"/>
</dbReference>
<dbReference type="InterPro" id="IPR045840">
    <property type="entry name" value="Ariadne"/>
</dbReference>
<dbReference type="Pfam" id="PF22191">
    <property type="entry name" value="IBR_1"/>
    <property type="match status" value="1"/>
</dbReference>
<dbReference type="FunFam" id="3.30.40.10:FF:000019">
    <property type="entry name" value="RBR-type E3 ubiquitin transferase"/>
    <property type="match status" value="1"/>
</dbReference>
<dbReference type="InterPro" id="IPR001841">
    <property type="entry name" value="Znf_RING"/>
</dbReference>
<dbReference type="InterPro" id="IPR047564">
    <property type="entry name" value="Rcat_RBR_ANKIB1"/>
</dbReference>
<feature type="compositionally biased region" description="Polar residues" evidence="12">
    <location>
        <begin position="795"/>
        <end position="807"/>
    </location>
</feature>
<dbReference type="InterPro" id="IPR003903">
    <property type="entry name" value="UIM_dom"/>
</dbReference>
<feature type="compositionally biased region" description="Basic and acidic residues" evidence="12">
    <location>
        <begin position="1362"/>
        <end position="1373"/>
    </location>
</feature>
<evidence type="ECO:0000256" key="10">
    <source>
        <dbReference type="PROSITE-ProRule" id="PRU00023"/>
    </source>
</evidence>
<keyword evidence="10" id="KW-0040">ANK repeat</keyword>
<dbReference type="PROSITE" id="PS50089">
    <property type="entry name" value="ZF_RING_2"/>
    <property type="match status" value="1"/>
</dbReference>
<dbReference type="SMART" id="SM00647">
    <property type="entry name" value="IBR"/>
    <property type="match status" value="2"/>
</dbReference>
<keyword evidence="4" id="KW-0808">Transferase</keyword>
<dbReference type="GO" id="GO:0061630">
    <property type="term" value="F:ubiquitin protein ligase activity"/>
    <property type="evidence" value="ECO:0007669"/>
    <property type="project" value="UniProtKB-EC"/>
</dbReference>
<dbReference type="SMART" id="SM00726">
    <property type="entry name" value="UIM"/>
    <property type="match status" value="3"/>
</dbReference>
<proteinExistence type="inferred from homology"/>
<organism evidence="15 16">
    <name type="scientific">Paralvinella palmiformis</name>
    <dbReference type="NCBI Taxonomy" id="53620"/>
    <lineage>
        <taxon>Eukaryota</taxon>
        <taxon>Metazoa</taxon>
        <taxon>Spiralia</taxon>
        <taxon>Lophotrochozoa</taxon>
        <taxon>Annelida</taxon>
        <taxon>Polychaeta</taxon>
        <taxon>Sedentaria</taxon>
        <taxon>Canalipalpata</taxon>
        <taxon>Terebellida</taxon>
        <taxon>Terebelliformia</taxon>
        <taxon>Alvinellidae</taxon>
        <taxon>Paralvinella</taxon>
    </lineage>
</organism>
<evidence type="ECO:0000256" key="1">
    <source>
        <dbReference type="ARBA" id="ARBA00001798"/>
    </source>
</evidence>
<reference evidence="15" key="1">
    <citation type="journal article" date="2023" name="Mol. Biol. Evol.">
        <title>Third-Generation Sequencing Reveals the Adaptive Role of the Epigenome in Three Deep-Sea Polychaetes.</title>
        <authorList>
            <person name="Perez M."/>
            <person name="Aroh O."/>
            <person name="Sun Y."/>
            <person name="Lan Y."/>
            <person name="Juniper S.K."/>
            <person name="Young C.R."/>
            <person name="Angers B."/>
            <person name="Qian P.Y."/>
        </authorList>
    </citation>
    <scope>NUCLEOTIDE SEQUENCE</scope>
    <source>
        <strain evidence="15">P08H-3</strain>
    </source>
</reference>
<dbReference type="Pfam" id="PF19422">
    <property type="entry name" value="Ariadne"/>
    <property type="match status" value="1"/>
</dbReference>
<evidence type="ECO:0000256" key="2">
    <source>
        <dbReference type="ARBA" id="ARBA00005884"/>
    </source>
</evidence>
<comment type="catalytic activity">
    <reaction evidence="1">
        <text>[E2 ubiquitin-conjugating enzyme]-S-ubiquitinyl-L-cysteine + [acceptor protein]-L-lysine = [E2 ubiquitin-conjugating enzyme]-L-cysteine + [acceptor protein]-N(6)-ubiquitinyl-L-lysine.</text>
        <dbReference type="EC" id="2.3.2.31"/>
    </reaction>
</comment>
<dbReference type="CDD" id="cd20361">
    <property type="entry name" value="Rcat_RBR_ANKIB1"/>
    <property type="match status" value="1"/>
</dbReference>
<dbReference type="EMBL" id="JAODUP010000541">
    <property type="protein sequence ID" value="KAK2147685.1"/>
    <property type="molecule type" value="Genomic_DNA"/>
</dbReference>
<evidence type="ECO:0000256" key="7">
    <source>
        <dbReference type="ARBA" id="ARBA00022771"/>
    </source>
</evidence>